<protein>
    <submittedName>
        <fullName evidence="4">Uncharacterized protein</fullName>
    </submittedName>
</protein>
<accession>A0A915NNJ5</accession>
<evidence type="ECO:0000256" key="2">
    <source>
        <dbReference type="SAM" id="SignalP"/>
    </source>
</evidence>
<feature type="region of interest" description="Disordered" evidence="1">
    <location>
        <begin position="47"/>
        <end position="144"/>
    </location>
</feature>
<dbReference type="Proteomes" id="UP000887560">
    <property type="component" value="Unplaced"/>
</dbReference>
<evidence type="ECO:0000256" key="1">
    <source>
        <dbReference type="SAM" id="MobiDB-lite"/>
    </source>
</evidence>
<proteinExistence type="predicted"/>
<evidence type="ECO:0000313" key="4">
    <source>
        <dbReference type="WBParaSite" id="scf7180000419376.g3716"/>
    </source>
</evidence>
<feature type="compositionally biased region" description="Acidic residues" evidence="1">
    <location>
        <begin position="256"/>
        <end position="265"/>
    </location>
</feature>
<organism evidence="3 4">
    <name type="scientific">Meloidogyne floridensis</name>
    <dbReference type="NCBI Taxonomy" id="298350"/>
    <lineage>
        <taxon>Eukaryota</taxon>
        <taxon>Metazoa</taxon>
        <taxon>Ecdysozoa</taxon>
        <taxon>Nematoda</taxon>
        <taxon>Chromadorea</taxon>
        <taxon>Rhabditida</taxon>
        <taxon>Tylenchina</taxon>
        <taxon>Tylenchomorpha</taxon>
        <taxon>Tylenchoidea</taxon>
        <taxon>Meloidogynidae</taxon>
        <taxon>Meloidogyninae</taxon>
        <taxon>Meloidogyne</taxon>
    </lineage>
</organism>
<feature type="compositionally biased region" description="Low complexity" evidence="1">
    <location>
        <begin position="67"/>
        <end position="118"/>
    </location>
</feature>
<evidence type="ECO:0000313" key="3">
    <source>
        <dbReference type="Proteomes" id="UP000887560"/>
    </source>
</evidence>
<reference evidence="4" key="1">
    <citation type="submission" date="2022-11" db="UniProtKB">
        <authorList>
            <consortium name="WormBaseParasite"/>
        </authorList>
    </citation>
    <scope>IDENTIFICATION</scope>
</reference>
<keyword evidence="3" id="KW-1185">Reference proteome</keyword>
<dbReference type="WBParaSite" id="scf7180000419376.g3716">
    <property type="protein sequence ID" value="scf7180000419376.g3716"/>
    <property type="gene ID" value="scf7180000419376.g3716"/>
</dbReference>
<feature type="compositionally biased region" description="Polar residues" evidence="1">
    <location>
        <begin position="119"/>
        <end position="131"/>
    </location>
</feature>
<feature type="signal peptide" evidence="2">
    <location>
        <begin position="1"/>
        <end position="25"/>
    </location>
</feature>
<keyword evidence="2" id="KW-0732">Signal</keyword>
<name>A0A915NNJ5_9BILA</name>
<sequence length="265" mass="29155">MKLNTFVSFLLLFGAFSGTFLCVITQQEDYNDVADNIWDPLHEENPQIEQNQDDSNNDNDKDPPTPSSVATNSDSTAITSTTSTGNLTTQEMTNTTKNVSETTTTTKTTTMTKNETSTPSANTSETGTTEQKGTDLASNPDKGLEMTMDPTTKMIIISGSVVGVIVLVLIPETPTDNQVLPADLNDVRINYTRKLCAVYEVGSEIEYVVDEFERPVKDSPRTKWFKTYEAKIKRGEYESDLNDSATPTDSERGTDIEQDGPSTED</sequence>
<dbReference type="AlphaFoldDB" id="A0A915NNJ5"/>
<feature type="region of interest" description="Disordered" evidence="1">
    <location>
        <begin position="236"/>
        <end position="265"/>
    </location>
</feature>
<feature type="chain" id="PRO_5038077530" evidence="2">
    <location>
        <begin position="26"/>
        <end position="265"/>
    </location>
</feature>